<organism evidence="4">
    <name type="scientific">Fagus sylvatica</name>
    <name type="common">Beechnut</name>
    <dbReference type="NCBI Taxonomy" id="28930"/>
    <lineage>
        <taxon>Eukaryota</taxon>
        <taxon>Viridiplantae</taxon>
        <taxon>Streptophyta</taxon>
        <taxon>Embryophyta</taxon>
        <taxon>Tracheophyta</taxon>
        <taxon>Spermatophyta</taxon>
        <taxon>Magnoliopsida</taxon>
        <taxon>eudicotyledons</taxon>
        <taxon>Gunneridae</taxon>
        <taxon>Pentapetalae</taxon>
        <taxon>rosids</taxon>
        <taxon>fabids</taxon>
        <taxon>Fagales</taxon>
        <taxon>Fagaceae</taxon>
        <taxon>Fagus</taxon>
    </lineage>
</organism>
<evidence type="ECO:0000259" key="3">
    <source>
        <dbReference type="Pfam" id="PF13966"/>
    </source>
</evidence>
<dbReference type="CDD" id="cd06222">
    <property type="entry name" value="RNase_H_like"/>
    <property type="match status" value="1"/>
</dbReference>
<feature type="chain" id="PRO_5014892951" description="RNase H type-1 domain-containing protein" evidence="1">
    <location>
        <begin position="24"/>
        <end position="451"/>
    </location>
</feature>
<dbReference type="InterPro" id="IPR044730">
    <property type="entry name" value="RNase_H-like_dom_plant"/>
</dbReference>
<protein>
    <recommendedName>
        <fullName evidence="5">RNase H type-1 domain-containing protein</fullName>
    </recommendedName>
</protein>
<feature type="domain" description="RNase H type-1" evidence="2">
    <location>
        <begin position="383"/>
        <end position="446"/>
    </location>
</feature>
<dbReference type="InterPro" id="IPR036249">
    <property type="entry name" value="Thioredoxin-like_sf"/>
</dbReference>
<feature type="domain" description="Reverse transcriptase zinc-binding" evidence="3">
    <location>
        <begin position="174"/>
        <end position="260"/>
    </location>
</feature>
<accession>A0A2N9IWI4</accession>
<dbReference type="GO" id="GO:0003676">
    <property type="term" value="F:nucleic acid binding"/>
    <property type="evidence" value="ECO:0007669"/>
    <property type="project" value="InterPro"/>
</dbReference>
<dbReference type="PANTHER" id="PTHR33875:SF2">
    <property type="entry name" value="ACR183CP"/>
    <property type="match status" value="1"/>
</dbReference>
<evidence type="ECO:0000256" key="1">
    <source>
        <dbReference type="SAM" id="SignalP"/>
    </source>
</evidence>
<keyword evidence="1" id="KW-0732">Signal</keyword>
<proteinExistence type="predicted"/>
<name>A0A2N9IWI4_FAGSY</name>
<feature type="signal peptide" evidence="1">
    <location>
        <begin position="1"/>
        <end position="23"/>
    </location>
</feature>
<dbReference type="InterPro" id="IPR026960">
    <property type="entry name" value="RVT-Znf"/>
</dbReference>
<reference evidence="4" key="1">
    <citation type="submission" date="2018-02" db="EMBL/GenBank/DDBJ databases">
        <authorList>
            <person name="Cohen D.B."/>
            <person name="Kent A.D."/>
        </authorList>
    </citation>
    <scope>NUCLEOTIDE SEQUENCE</scope>
</reference>
<dbReference type="CDD" id="cd02972">
    <property type="entry name" value="DsbA_family"/>
    <property type="match status" value="1"/>
</dbReference>
<dbReference type="EMBL" id="OIVN01006239">
    <property type="protein sequence ID" value="SPD28634.1"/>
    <property type="molecule type" value="Genomic_DNA"/>
</dbReference>
<dbReference type="Gene3D" id="3.40.30.10">
    <property type="entry name" value="Glutaredoxin"/>
    <property type="match status" value="1"/>
</dbReference>
<sequence>MLRKEQSVFFFVFFLFFVLDVHSQFIPPAKFDGFVYKNGPINSDTIVIDAFLDPVCPYSRDSWPALKYAVESYGPSVRLMVHLFPLPYHDNAFVASRALHIVNMLNTSATFHLLEGFFKHQVADLIDNNSRSWNLKRIQELFDAESAEAISKIKIPATPIDDKLIWILDPKGKFSVKSVIRSAQGQVSAHDGVNWNGLWKLRIHERYKVLIWRIATGILPTKVNLALKLGSGDTLCPLCSEYDESIEHIFFHCAISRAIWFGNSWAVYSNHLTFSSCKDIINIICDPSLPSGMSMDGKMLKEQTAIQFAITLDVIWNLRNQVIHNDHKINLMATIKLLESRIMEHVLSLKEPGSLEVRDCVVWEAPPIGVIKINVDAAIYLDKSFMAAVARDYKGELIKAWAKTTVYKDPTIAEADAICWALELAKTEKFEKISIESDAKVCVDALLSPIR</sequence>
<evidence type="ECO:0000259" key="2">
    <source>
        <dbReference type="Pfam" id="PF13456"/>
    </source>
</evidence>
<dbReference type="Pfam" id="PF13456">
    <property type="entry name" value="RVT_3"/>
    <property type="match status" value="1"/>
</dbReference>
<dbReference type="AlphaFoldDB" id="A0A2N9IWI4"/>
<evidence type="ECO:0008006" key="5">
    <source>
        <dbReference type="Google" id="ProtNLM"/>
    </source>
</evidence>
<dbReference type="PANTHER" id="PTHR33875">
    <property type="entry name" value="OS09G0542200 PROTEIN"/>
    <property type="match status" value="1"/>
</dbReference>
<dbReference type="Pfam" id="PF13966">
    <property type="entry name" value="zf-RVT"/>
    <property type="match status" value="1"/>
</dbReference>
<dbReference type="SUPFAM" id="SSF52833">
    <property type="entry name" value="Thioredoxin-like"/>
    <property type="match status" value="1"/>
</dbReference>
<dbReference type="GO" id="GO:0004523">
    <property type="term" value="F:RNA-DNA hybrid ribonuclease activity"/>
    <property type="evidence" value="ECO:0007669"/>
    <property type="project" value="InterPro"/>
</dbReference>
<dbReference type="InterPro" id="IPR002156">
    <property type="entry name" value="RNaseH_domain"/>
</dbReference>
<gene>
    <name evidence="4" type="ORF">FSB_LOCUS56516</name>
</gene>
<evidence type="ECO:0000313" key="4">
    <source>
        <dbReference type="EMBL" id="SPD28634.1"/>
    </source>
</evidence>